<accession>A0AAW6RL05</accession>
<proteinExistence type="predicted"/>
<evidence type="ECO:0000313" key="2">
    <source>
        <dbReference type="Proteomes" id="UP001237156"/>
    </source>
</evidence>
<name>A0AAW6RL05_9BURK</name>
<gene>
    <name evidence="1" type="ORF">QB898_08005</name>
</gene>
<dbReference type="Proteomes" id="UP001237156">
    <property type="component" value="Unassembled WGS sequence"/>
</dbReference>
<evidence type="ECO:0000313" key="1">
    <source>
        <dbReference type="EMBL" id="MDG9699653.1"/>
    </source>
</evidence>
<dbReference type="RefSeq" id="WP_102284384.1">
    <property type="nucleotide sequence ID" value="NZ_JARVII010000014.1"/>
</dbReference>
<keyword evidence="2" id="KW-1185">Reference proteome</keyword>
<organism evidence="1 2">
    <name type="scientific">Ottowia cancrivicina</name>
    <dbReference type="NCBI Taxonomy" id="3040346"/>
    <lineage>
        <taxon>Bacteria</taxon>
        <taxon>Pseudomonadati</taxon>
        <taxon>Pseudomonadota</taxon>
        <taxon>Betaproteobacteria</taxon>
        <taxon>Burkholderiales</taxon>
        <taxon>Comamonadaceae</taxon>
        <taxon>Ottowia</taxon>
    </lineage>
</organism>
<dbReference type="EMBL" id="JARVII010000014">
    <property type="protein sequence ID" value="MDG9699653.1"/>
    <property type="molecule type" value="Genomic_DNA"/>
</dbReference>
<protein>
    <recommendedName>
        <fullName evidence="3">DUF883 domain-containing protein</fullName>
    </recommendedName>
</protein>
<evidence type="ECO:0008006" key="3">
    <source>
        <dbReference type="Google" id="ProtNLM"/>
    </source>
</evidence>
<reference evidence="1 2" key="1">
    <citation type="submission" date="2023-04" db="EMBL/GenBank/DDBJ databases">
        <title>Ottowia paracancer sp. nov., isolated from human stomach.</title>
        <authorList>
            <person name="Song Y."/>
        </authorList>
    </citation>
    <scope>NUCLEOTIDE SEQUENCE [LARGE SCALE GENOMIC DNA]</scope>
    <source>
        <strain evidence="1 2">10c7w1</strain>
    </source>
</reference>
<comment type="caution">
    <text evidence="1">The sequence shown here is derived from an EMBL/GenBank/DDBJ whole genome shotgun (WGS) entry which is preliminary data.</text>
</comment>
<dbReference type="AlphaFoldDB" id="A0AAW6RL05"/>
<sequence length="92" mass="9548">MSEQPEAIEIEVVESTRAARGDAQPPDLGACARSAVRQCEQALGGLARQACLQAQVYADRASACVVKQPIKSMAVAAAAGAVLALLLSGRRR</sequence>